<dbReference type="InterPro" id="IPR029039">
    <property type="entry name" value="Flavoprotein-like_sf"/>
</dbReference>
<protein>
    <submittedName>
        <fullName evidence="5">NAD-dependent dihydropyrimidine dehydrogenase PreA subunit</fullName>
    </submittedName>
</protein>
<dbReference type="PANTHER" id="PTHR43122">
    <property type="entry name" value="FERREDOXIN SUBUNIT OF PYRUVATE:FLAVODOXIN OXIDOREDUCTASE-RELATED"/>
    <property type="match status" value="1"/>
</dbReference>
<dbReference type="SUPFAM" id="SSF54862">
    <property type="entry name" value="4Fe-4S ferredoxins"/>
    <property type="match status" value="1"/>
</dbReference>
<dbReference type="InterPro" id="IPR017896">
    <property type="entry name" value="4Fe4S_Fe-S-bd"/>
</dbReference>
<comment type="caution">
    <text evidence="5">The sequence shown here is derived from an EMBL/GenBank/DDBJ whole genome shotgun (WGS) entry which is preliminary data.</text>
</comment>
<evidence type="ECO:0000313" key="5">
    <source>
        <dbReference type="EMBL" id="MDQ0289893.1"/>
    </source>
</evidence>
<proteinExistence type="predicted"/>
<dbReference type="PROSITE" id="PS51379">
    <property type="entry name" value="4FE4S_FER_2"/>
    <property type="match status" value="2"/>
</dbReference>
<evidence type="ECO:0000259" key="4">
    <source>
        <dbReference type="PROSITE" id="PS51379"/>
    </source>
</evidence>
<dbReference type="Pfam" id="PF13237">
    <property type="entry name" value="Fer4_10"/>
    <property type="match status" value="1"/>
</dbReference>
<dbReference type="InterPro" id="IPR047964">
    <property type="entry name" value="EFR1-like"/>
</dbReference>
<accession>A0AAE3VG68</accession>
<dbReference type="InterPro" id="IPR017900">
    <property type="entry name" value="4Fe4S_Fe_S_CS"/>
</dbReference>
<keyword evidence="2" id="KW-0408">Iron</keyword>
<reference evidence="5" key="1">
    <citation type="submission" date="2023-07" db="EMBL/GenBank/DDBJ databases">
        <title>Genomic Encyclopedia of Type Strains, Phase IV (KMG-IV): sequencing the most valuable type-strain genomes for metagenomic binning, comparative biology and taxonomic classification.</title>
        <authorList>
            <person name="Goeker M."/>
        </authorList>
    </citation>
    <scope>NUCLEOTIDE SEQUENCE</scope>
    <source>
        <strain evidence="5">DSM 24202</strain>
    </source>
</reference>
<feature type="domain" description="4Fe-4S ferredoxin-type" evidence="4">
    <location>
        <begin position="183"/>
        <end position="211"/>
    </location>
</feature>
<name>A0AAE3VG68_9BACT</name>
<dbReference type="PROSITE" id="PS00198">
    <property type="entry name" value="4FE4S_FER_1"/>
    <property type="match status" value="2"/>
</dbReference>
<keyword evidence="6" id="KW-1185">Reference proteome</keyword>
<dbReference type="PANTHER" id="PTHR43122:SF2">
    <property type="entry name" value="FERREDOXIN SUBUNIT OF PYRUVATE:FLAVODOXIN OXIDOREDUCTASE"/>
    <property type="match status" value="1"/>
</dbReference>
<dbReference type="AlphaFoldDB" id="A0AAE3VG68"/>
<dbReference type="Proteomes" id="UP001238163">
    <property type="component" value="Unassembled WGS sequence"/>
</dbReference>
<organism evidence="5 6">
    <name type="scientific">Oligosphaera ethanolica</name>
    <dbReference type="NCBI Taxonomy" id="760260"/>
    <lineage>
        <taxon>Bacteria</taxon>
        <taxon>Pseudomonadati</taxon>
        <taxon>Lentisphaerota</taxon>
        <taxon>Oligosphaeria</taxon>
        <taxon>Oligosphaerales</taxon>
        <taxon>Oligosphaeraceae</taxon>
        <taxon>Oligosphaera</taxon>
    </lineage>
</organism>
<evidence type="ECO:0000256" key="2">
    <source>
        <dbReference type="ARBA" id="ARBA00023004"/>
    </source>
</evidence>
<dbReference type="NCBIfam" id="NF038196">
    <property type="entry name" value="ferrodoxin_EFR1"/>
    <property type="match status" value="1"/>
</dbReference>
<evidence type="ECO:0000256" key="3">
    <source>
        <dbReference type="ARBA" id="ARBA00023014"/>
    </source>
</evidence>
<gene>
    <name evidence="5" type="ORF">J3R75_002000</name>
</gene>
<dbReference type="SUPFAM" id="SSF52218">
    <property type="entry name" value="Flavoproteins"/>
    <property type="match status" value="1"/>
</dbReference>
<keyword evidence="1" id="KW-0479">Metal-binding</keyword>
<keyword evidence="3" id="KW-0411">Iron-sulfur</keyword>
<evidence type="ECO:0000313" key="6">
    <source>
        <dbReference type="Proteomes" id="UP001238163"/>
    </source>
</evidence>
<dbReference type="Gene3D" id="3.30.70.20">
    <property type="match status" value="1"/>
</dbReference>
<sequence>MIFYFTATGNSFFAVEKLRSENETIVSIAKSYRDSHYTFDAKHEQNIGFVFPVYFFGIPYIVAKFIHRIEIAMPYNAYVYLVLTCGGATGQAGRLFKHALAAKGITLNAQFAVKTPENYIPFFSVPNIEKQQQILSRAAASLIVIQQKIVHHANGDHNRCKGPLPALLTKFIYPRYDKTRNTKKFRVADSCNGCGLCVNFCPDKAIALQGKNPVWVKPQCSLCLACVHRCPKHAIDFGSGTRNKTRYVNAALSREKYALVTR</sequence>
<dbReference type="GO" id="GO:0046872">
    <property type="term" value="F:metal ion binding"/>
    <property type="evidence" value="ECO:0007669"/>
    <property type="project" value="UniProtKB-KW"/>
</dbReference>
<evidence type="ECO:0000256" key="1">
    <source>
        <dbReference type="ARBA" id="ARBA00022723"/>
    </source>
</evidence>
<feature type="domain" description="4Fe-4S ferredoxin-type" evidence="4">
    <location>
        <begin position="212"/>
        <end position="240"/>
    </location>
</feature>
<dbReference type="RefSeq" id="WP_307261334.1">
    <property type="nucleotide sequence ID" value="NZ_JAUSVL010000001.1"/>
</dbReference>
<dbReference type="EMBL" id="JAUSVL010000001">
    <property type="protein sequence ID" value="MDQ0289893.1"/>
    <property type="molecule type" value="Genomic_DNA"/>
</dbReference>
<dbReference type="GO" id="GO:0051536">
    <property type="term" value="F:iron-sulfur cluster binding"/>
    <property type="evidence" value="ECO:0007669"/>
    <property type="project" value="UniProtKB-KW"/>
</dbReference>